<keyword evidence="2" id="KW-1185">Reference proteome</keyword>
<accession>A0A2N3LIP8</accession>
<dbReference type="Proteomes" id="UP000233440">
    <property type="component" value="Unassembled WGS sequence"/>
</dbReference>
<sequence length="69" mass="8020">MTYIFEHSLDILYEEVSRIKKQNSEVENNTSKNMNSYQEEVVNGVDIEEQAMNGLYGMLEPNTEDQSEL</sequence>
<protein>
    <submittedName>
        <fullName evidence="1">DUF4021 domain-containing protein</fullName>
    </submittedName>
</protein>
<dbReference type="InterPro" id="IPR025094">
    <property type="entry name" value="DUF4021"/>
</dbReference>
<proteinExistence type="predicted"/>
<comment type="caution">
    <text evidence="1">The sequence shown here is derived from an EMBL/GenBank/DDBJ whole genome shotgun (WGS) entry which is preliminary data.</text>
</comment>
<dbReference type="OrthoDB" id="2939520at2"/>
<reference evidence="1 2" key="1">
    <citation type="submission" date="2017-11" db="EMBL/GenBank/DDBJ databases">
        <title>Bacillus camelliae sp. nov., isolated from pu'er tea.</title>
        <authorList>
            <person name="Niu L."/>
        </authorList>
    </citation>
    <scope>NUCLEOTIDE SEQUENCE [LARGE SCALE GENOMIC DNA]</scope>
    <source>
        <strain evidence="1 2">7578-1</strain>
    </source>
</reference>
<dbReference type="Pfam" id="PF13213">
    <property type="entry name" value="DUF4021"/>
    <property type="match status" value="1"/>
</dbReference>
<gene>
    <name evidence="1" type="ORF">CWO92_13585</name>
</gene>
<dbReference type="EMBL" id="PIQO01000010">
    <property type="protein sequence ID" value="PKR84419.1"/>
    <property type="molecule type" value="Genomic_DNA"/>
</dbReference>
<evidence type="ECO:0000313" key="2">
    <source>
        <dbReference type="Proteomes" id="UP000233440"/>
    </source>
</evidence>
<dbReference type="AlphaFoldDB" id="A0A2N3LIP8"/>
<name>A0A2N3LIP8_9BACI</name>
<evidence type="ECO:0000313" key="1">
    <source>
        <dbReference type="EMBL" id="PKR84419.1"/>
    </source>
</evidence>
<organism evidence="1 2">
    <name type="scientific">Heyndrickxia camelliae</name>
    <dbReference type="NCBI Taxonomy" id="1707093"/>
    <lineage>
        <taxon>Bacteria</taxon>
        <taxon>Bacillati</taxon>
        <taxon>Bacillota</taxon>
        <taxon>Bacilli</taxon>
        <taxon>Bacillales</taxon>
        <taxon>Bacillaceae</taxon>
        <taxon>Heyndrickxia</taxon>
    </lineage>
</organism>